<protein>
    <recommendedName>
        <fullName evidence="2">Luciferase-like domain-containing protein</fullName>
    </recommendedName>
</protein>
<dbReference type="HOGENOM" id="CLU_027853_9_0_11"/>
<dbReference type="RefSeq" id="WP_014133245.1">
    <property type="nucleotide sequence ID" value="NC_016109.1"/>
</dbReference>
<dbReference type="NCBIfam" id="TIGR03558">
    <property type="entry name" value="oxido_grp_1"/>
    <property type="match status" value="1"/>
</dbReference>
<keyword evidence="5" id="KW-1185">Reference proteome</keyword>
<dbReference type="Pfam" id="PF00296">
    <property type="entry name" value="Bac_luciferase"/>
    <property type="match status" value="1"/>
</dbReference>
<dbReference type="KEGG" id="ksk:KSE_00710t"/>
<dbReference type="CDD" id="cd00347">
    <property type="entry name" value="Flavin_utilizing_monoxygenases"/>
    <property type="match status" value="1"/>
</dbReference>
<dbReference type="Gene3D" id="3.20.20.30">
    <property type="entry name" value="Luciferase-like domain"/>
    <property type="match status" value="1"/>
</dbReference>
<dbReference type="EMBL" id="AP010968">
    <property type="protein sequence ID" value="BAJ25923.1"/>
    <property type="molecule type" value="Genomic_DNA"/>
</dbReference>
<dbReference type="GO" id="GO:0005829">
    <property type="term" value="C:cytosol"/>
    <property type="evidence" value="ECO:0007669"/>
    <property type="project" value="TreeGrafter"/>
</dbReference>
<accession>E4MZ30</accession>
<evidence type="ECO:0000313" key="4">
    <source>
        <dbReference type="EMBL" id="BAJ33355.1"/>
    </source>
</evidence>
<evidence type="ECO:0000259" key="2">
    <source>
        <dbReference type="Pfam" id="PF00296"/>
    </source>
</evidence>
<comment type="similarity">
    <text evidence="1">To bacterial alkanal monooxygenase alpha and beta chains.</text>
</comment>
<dbReference type="SUPFAM" id="SSF51679">
    <property type="entry name" value="Bacterial luciferase-like"/>
    <property type="match status" value="1"/>
</dbReference>
<dbReference type="PATRIC" id="fig|452652.3.peg.63"/>
<dbReference type="InterPro" id="IPR011251">
    <property type="entry name" value="Luciferase-like_dom"/>
</dbReference>
<evidence type="ECO:0000313" key="5">
    <source>
        <dbReference type="Proteomes" id="UP000007076"/>
    </source>
</evidence>
<dbReference type="InterPro" id="IPR050766">
    <property type="entry name" value="Bact_Lucif_Oxidored"/>
</dbReference>
<dbReference type="eggNOG" id="COG2141">
    <property type="taxonomic scope" value="Bacteria"/>
</dbReference>
<dbReference type="InterPro" id="IPR036661">
    <property type="entry name" value="Luciferase-like_sf"/>
</dbReference>
<gene>
    <name evidence="3" type="ordered locus">KSE_00710t</name>
    <name evidence="4" type="ordered locus">KSE_76030t</name>
</gene>
<dbReference type="EMBL" id="AP010968">
    <property type="protein sequence ID" value="BAJ33355.1"/>
    <property type="molecule type" value="Genomic_DNA"/>
</dbReference>
<sequence>MSIRLSVLDQTPVGEDFSPAEALRASVDLAEAADRLGFTRYWVAEHHNSPGFAGTAPEILAGALLARTRHLRVGTGGVLLPRYEPLKVAEVFTVLASVYPGRVDLGIGRAGGPAHRFPQQLDELRRLLGMSAPGSGAEDARRAGPQMWLLGAGGSSAALAGRLGTSFAFAHFLAPAPGRAALEDYRREYAASGARPPAEGVLAVRVVTADTDAKAQELAQGLLLWRSRKDLGQDLPLPSPATARRHRWTGAEAERAAVNRRALVAGTPERVREVLTGLAAEHGVGEIVVNTLTHDPEDRLRSLQLLAQAFGLTERGGALATAVV</sequence>
<evidence type="ECO:0000256" key="1">
    <source>
        <dbReference type="ARBA" id="ARBA00007789"/>
    </source>
</evidence>
<reference evidence="3 5" key="1">
    <citation type="journal article" date="2010" name="DNA Res.">
        <title>Genome sequence of Kitasatospora setae NBRC 14216T: an evolutionary snapshot of the family Streptomycetaceae.</title>
        <authorList>
            <person name="Ichikawa N."/>
            <person name="Oguchi A."/>
            <person name="Ikeda H."/>
            <person name="Ishikawa J."/>
            <person name="Kitani S."/>
            <person name="Watanabe Y."/>
            <person name="Nakamura S."/>
            <person name="Katano Y."/>
            <person name="Kishi E."/>
            <person name="Sasagawa M."/>
            <person name="Ankai A."/>
            <person name="Fukui S."/>
            <person name="Hashimoto Y."/>
            <person name="Kamata S."/>
            <person name="Otoguro M."/>
            <person name="Tanikawa S."/>
            <person name="Nihira T."/>
            <person name="Horinouchi S."/>
            <person name="Ohnishi Y."/>
            <person name="Hayakawa M."/>
            <person name="Kuzuyama T."/>
            <person name="Arisawa A."/>
            <person name="Nomoto F."/>
            <person name="Miura H."/>
            <person name="Takahashi Y."/>
            <person name="Fujita N."/>
        </authorList>
    </citation>
    <scope>NUCLEOTIDE SEQUENCE [LARGE SCALE GENOMIC DNA]</scope>
    <source>
        <strain evidence="5">ATCC 33774 / DSM 43861 / JCM 3304 / KCC A-0304 / NBRC 14216 / KM-6054</strain>
        <strain evidence="3">KM-6054</strain>
    </source>
</reference>
<dbReference type="GO" id="GO:0016705">
    <property type="term" value="F:oxidoreductase activity, acting on paired donors, with incorporation or reduction of molecular oxygen"/>
    <property type="evidence" value="ECO:0007669"/>
    <property type="project" value="InterPro"/>
</dbReference>
<dbReference type="InterPro" id="IPR019949">
    <property type="entry name" value="CmoO-like"/>
</dbReference>
<organism evidence="3 5">
    <name type="scientific">Kitasatospora setae (strain ATCC 33774 / DSM 43861 / JCM 3304 / KCC A-0304 / NBRC 14216 / KM-6054)</name>
    <name type="common">Streptomyces setae</name>
    <dbReference type="NCBI Taxonomy" id="452652"/>
    <lineage>
        <taxon>Bacteria</taxon>
        <taxon>Bacillati</taxon>
        <taxon>Actinomycetota</taxon>
        <taxon>Actinomycetes</taxon>
        <taxon>Kitasatosporales</taxon>
        <taxon>Streptomycetaceae</taxon>
        <taxon>Kitasatospora</taxon>
    </lineage>
</organism>
<dbReference type="AlphaFoldDB" id="E4MZ30"/>
<dbReference type="PANTHER" id="PTHR30137">
    <property type="entry name" value="LUCIFERASE-LIKE MONOOXYGENASE"/>
    <property type="match status" value="1"/>
</dbReference>
<dbReference type="Proteomes" id="UP000007076">
    <property type="component" value="Chromosome"/>
</dbReference>
<dbReference type="KEGG" id="ksk:KSE_76030t"/>
<evidence type="ECO:0000313" key="3">
    <source>
        <dbReference type="EMBL" id="BAJ25923.1"/>
    </source>
</evidence>
<feature type="domain" description="Luciferase-like" evidence="2">
    <location>
        <begin position="5"/>
        <end position="277"/>
    </location>
</feature>
<dbReference type="STRING" id="452652.KSE_00710t"/>
<dbReference type="PANTHER" id="PTHR30137:SF20">
    <property type="entry name" value="N-ACETYL-S-ALKYLCYSTEINE MONOOXYGENASE"/>
    <property type="match status" value="1"/>
</dbReference>
<proteinExistence type="predicted"/>
<name>E4MZ30_KITSK</name>